<dbReference type="AlphaFoldDB" id="A0A9P7U063"/>
<sequence>MKFCIVAFITLAAAVPPVQSPSPMQDQSPALLESNPLTNLTIVLKKKKKLMPVPCRL</sequence>
<gene>
    <name evidence="2" type="ORF">E4U09_003820</name>
</gene>
<feature type="chain" id="PRO_5040471277" evidence="1">
    <location>
        <begin position="21"/>
        <end position="57"/>
    </location>
</feature>
<proteinExistence type="predicted"/>
<keyword evidence="3" id="KW-1185">Reference proteome</keyword>
<evidence type="ECO:0000313" key="2">
    <source>
        <dbReference type="EMBL" id="KAG6291717.1"/>
    </source>
</evidence>
<accession>A0A9P7U063</accession>
<comment type="caution">
    <text evidence="2">The sequence shown here is derived from an EMBL/GenBank/DDBJ whole genome shotgun (WGS) entry which is preliminary data.</text>
</comment>
<organism evidence="2 3">
    <name type="scientific">Claviceps aff. purpurea</name>
    <dbReference type="NCBI Taxonomy" id="1967640"/>
    <lineage>
        <taxon>Eukaryota</taxon>
        <taxon>Fungi</taxon>
        <taxon>Dikarya</taxon>
        <taxon>Ascomycota</taxon>
        <taxon>Pezizomycotina</taxon>
        <taxon>Sordariomycetes</taxon>
        <taxon>Hypocreomycetidae</taxon>
        <taxon>Hypocreales</taxon>
        <taxon>Clavicipitaceae</taxon>
        <taxon>Claviceps</taxon>
    </lineage>
</organism>
<dbReference type="EMBL" id="SRRH01000302">
    <property type="protein sequence ID" value="KAG6291717.1"/>
    <property type="molecule type" value="Genomic_DNA"/>
</dbReference>
<name>A0A9P7U063_9HYPO</name>
<dbReference type="Proteomes" id="UP000707071">
    <property type="component" value="Unassembled WGS sequence"/>
</dbReference>
<reference evidence="2 3" key="1">
    <citation type="journal article" date="2020" name="bioRxiv">
        <title>Whole genome comparisons of ergot fungi reveals the divergence and evolution of species within the genus Claviceps are the result of varying mechanisms driving genome evolution and host range expansion.</title>
        <authorList>
            <person name="Wyka S.A."/>
            <person name="Mondo S.J."/>
            <person name="Liu M."/>
            <person name="Dettman J."/>
            <person name="Nalam V."/>
            <person name="Broders K.D."/>
        </authorList>
    </citation>
    <scope>NUCLEOTIDE SEQUENCE [LARGE SCALE GENOMIC DNA]</scope>
    <source>
        <strain evidence="2 3">Clav52</strain>
    </source>
</reference>
<feature type="signal peptide" evidence="1">
    <location>
        <begin position="1"/>
        <end position="20"/>
    </location>
</feature>
<keyword evidence="1" id="KW-0732">Signal</keyword>
<evidence type="ECO:0000256" key="1">
    <source>
        <dbReference type="SAM" id="SignalP"/>
    </source>
</evidence>
<protein>
    <submittedName>
        <fullName evidence="2">Uncharacterized protein</fullName>
    </submittedName>
</protein>
<evidence type="ECO:0000313" key="3">
    <source>
        <dbReference type="Proteomes" id="UP000707071"/>
    </source>
</evidence>